<dbReference type="EMBL" id="BMAW01108565">
    <property type="protein sequence ID" value="GFT34710.1"/>
    <property type="molecule type" value="Genomic_DNA"/>
</dbReference>
<protein>
    <submittedName>
        <fullName evidence="1">Uncharacterized protein</fullName>
    </submittedName>
</protein>
<proteinExistence type="predicted"/>
<reference evidence="1" key="1">
    <citation type="submission" date="2020-08" db="EMBL/GenBank/DDBJ databases">
        <title>Multicomponent nature underlies the extraordinary mechanical properties of spider dragline silk.</title>
        <authorList>
            <person name="Kono N."/>
            <person name="Nakamura H."/>
            <person name="Mori M."/>
            <person name="Yoshida Y."/>
            <person name="Ohtoshi R."/>
            <person name="Malay A.D."/>
            <person name="Moran D.A.P."/>
            <person name="Tomita M."/>
            <person name="Numata K."/>
            <person name="Arakawa K."/>
        </authorList>
    </citation>
    <scope>NUCLEOTIDE SEQUENCE</scope>
</reference>
<keyword evidence="2" id="KW-1185">Reference proteome</keyword>
<accession>A0A8X6NVR9</accession>
<gene>
    <name evidence="1" type="ORF">NPIL_527601</name>
</gene>
<evidence type="ECO:0000313" key="2">
    <source>
        <dbReference type="Proteomes" id="UP000887013"/>
    </source>
</evidence>
<name>A0A8X6NVR9_NEPPI</name>
<evidence type="ECO:0000313" key="1">
    <source>
        <dbReference type="EMBL" id="GFT34710.1"/>
    </source>
</evidence>
<organism evidence="1 2">
    <name type="scientific">Nephila pilipes</name>
    <name type="common">Giant wood spider</name>
    <name type="synonym">Nephila maculata</name>
    <dbReference type="NCBI Taxonomy" id="299642"/>
    <lineage>
        <taxon>Eukaryota</taxon>
        <taxon>Metazoa</taxon>
        <taxon>Ecdysozoa</taxon>
        <taxon>Arthropoda</taxon>
        <taxon>Chelicerata</taxon>
        <taxon>Arachnida</taxon>
        <taxon>Araneae</taxon>
        <taxon>Araneomorphae</taxon>
        <taxon>Entelegynae</taxon>
        <taxon>Araneoidea</taxon>
        <taxon>Nephilidae</taxon>
        <taxon>Nephila</taxon>
    </lineage>
</organism>
<comment type="caution">
    <text evidence="1">The sequence shown here is derived from an EMBL/GenBank/DDBJ whole genome shotgun (WGS) entry which is preliminary data.</text>
</comment>
<dbReference type="Proteomes" id="UP000887013">
    <property type="component" value="Unassembled WGS sequence"/>
</dbReference>
<dbReference type="AlphaFoldDB" id="A0A8X6NVR9"/>
<sequence length="80" mass="8974">MPFEVVVSKLGSQTRRNDAEIIGTSNTDHMVAKKRSQAIWTPRRKAGIRLPAFATKLGYLVTKGIKNLQVKSSFVEKFPE</sequence>